<evidence type="ECO:0000259" key="2">
    <source>
        <dbReference type="SMART" id="SM00014"/>
    </source>
</evidence>
<dbReference type="CDD" id="cd01610">
    <property type="entry name" value="PAP2_like"/>
    <property type="match status" value="1"/>
</dbReference>
<feature type="transmembrane region" description="Helical" evidence="1">
    <location>
        <begin position="20"/>
        <end position="42"/>
    </location>
</feature>
<dbReference type="Pfam" id="PF01569">
    <property type="entry name" value="PAP2"/>
    <property type="match status" value="1"/>
</dbReference>
<feature type="transmembrane region" description="Helical" evidence="1">
    <location>
        <begin position="215"/>
        <end position="231"/>
    </location>
</feature>
<evidence type="ECO:0000313" key="4">
    <source>
        <dbReference type="Proteomes" id="UP001596312"/>
    </source>
</evidence>
<comment type="caution">
    <text evidence="3">The sequence shown here is derived from an EMBL/GenBank/DDBJ whole genome shotgun (WGS) entry which is preliminary data.</text>
</comment>
<feature type="transmembrane region" description="Helical" evidence="1">
    <location>
        <begin position="162"/>
        <end position="180"/>
    </location>
</feature>
<evidence type="ECO:0000313" key="3">
    <source>
        <dbReference type="EMBL" id="MFC6904300.1"/>
    </source>
</evidence>
<accession>A0ABD5V2N4</accession>
<keyword evidence="1" id="KW-0472">Membrane</keyword>
<dbReference type="RefSeq" id="WP_340602808.1">
    <property type="nucleotide sequence ID" value="NZ_JBBMXV010000001.1"/>
</dbReference>
<dbReference type="PANTHER" id="PTHR14969:SF13">
    <property type="entry name" value="AT30094P"/>
    <property type="match status" value="1"/>
</dbReference>
<protein>
    <submittedName>
        <fullName evidence="3">Phosphatase PAP2 family protein</fullName>
    </submittedName>
</protein>
<feature type="transmembrane region" description="Helical" evidence="1">
    <location>
        <begin position="137"/>
        <end position="156"/>
    </location>
</feature>
<dbReference type="Gene3D" id="1.20.144.10">
    <property type="entry name" value="Phosphatidic acid phosphatase type 2/haloperoxidase"/>
    <property type="match status" value="1"/>
</dbReference>
<dbReference type="InterPro" id="IPR000326">
    <property type="entry name" value="PAP2/HPO"/>
</dbReference>
<feature type="transmembrane region" description="Helical" evidence="1">
    <location>
        <begin position="107"/>
        <end position="125"/>
    </location>
</feature>
<dbReference type="Proteomes" id="UP001596312">
    <property type="component" value="Unassembled WGS sequence"/>
</dbReference>
<dbReference type="PANTHER" id="PTHR14969">
    <property type="entry name" value="SPHINGOSINE-1-PHOSPHATE PHOSPHOHYDROLASE"/>
    <property type="match status" value="1"/>
</dbReference>
<proteinExistence type="predicted"/>
<dbReference type="EMBL" id="JBHSXQ010000001">
    <property type="protein sequence ID" value="MFC6904300.1"/>
    <property type="molecule type" value="Genomic_DNA"/>
</dbReference>
<name>A0ABD5V2N4_9EURY</name>
<dbReference type="SMART" id="SM00014">
    <property type="entry name" value="acidPPc"/>
    <property type="match status" value="1"/>
</dbReference>
<dbReference type="InterPro" id="IPR036938">
    <property type="entry name" value="PAP2/HPO_sf"/>
</dbReference>
<reference evidence="3 4" key="1">
    <citation type="journal article" date="2019" name="Int. J. Syst. Evol. Microbiol.">
        <title>The Global Catalogue of Microorganisms (GCM) 10K type strain sequencing project: providing services to taxonomists for standard genome sequencing and annotation.</title>
        <authorList>
            <consortium name="The Broad Institute Genomics Platform"/>
            <consortium name="The Broad Institute Genome Sequencing Center for Infectious Disease"/>
            <person name="Wu L."/>
            <person name="Ma J."/>
        </authorList>
    </citation>
    <scope>NUCLEOTIDE SEQUENCE [LARGE SCALE GENOMIC DNA]</scope>
    <source>
        <strain evidence="3 4">CGMCC 1.3240</strain>
    </source>
</reference>
<sequence length="240" mass="25496">MSRGVGEFEVIQGAIPDPFAILVALVTQLGDIWFVSLLLVVLFVRSDRVGRDRIAIVGGFVIGAIGLVFAAKYLFALPRPDQPLIALSALPPSLQPVYELTGYASGYGFPSGHAVVSTVTYLALAETLPVSTRRRRYAGAAAVITVVCFARVALGLHYLVDVVAGAALGAAFLFVAFRLVARYRSAERRRTVALGLGVTLAGMSVLVSGAHYEPLVLLVAASGVFGLSYVFDERRATPTR</sequence>
<dbReference type="AlphaFoldDB" id="A0ABD5V2N4"/>
<feature type="domain" description="Phosphatidic acid phosphatase type 2/haloperoxidase" evidence="2">
    <location>
        <begin position="57"/>
        <end position="177"/>
    </location>
</feature>
<gene>
    <name evidence="3" type="ORF">ACFQGH_03710</name>
</gene>
<feature type="transmembrane region" description="Helical" evidence="1">
    <location>
        <begin position="54"/>
        <end position="75"/>
    </location>
</feature>
<organism evidence="3 4">
    <name type="scientific">Halalkalicoccus tibetensis</name>
    <dbReference type="NCBI Taxonomy" id="175632"/>
    <lineage>
        <taxon>Archaea</taxon>
        <taxon>Methanobacteriati</taxon>
        <taxon>Methanobacteriota</taxon>
        <taxon>Stenosarchaea group</taxon>
        <taxon>Halobacteria</taxon>
        <taxon>Halobacteriales</taxon>
        <taxon>Halococcaceae</taxon>
        <taxon>Halalkalicoccus</taxon>
    </lineage>
</organism>
<feature type="transmembrane region" description="Helical" evidence="1">
    <location>
        <begin position="192"/>
        <end position="209"/>
    </location>
</feature>
<dbReference type="SUPFAM" id="SSF48317">
    <property type="entry name" value="Acid phosphatase/Vanadium-dependent haloperoxidase"/>
    <property type="match status" value="1"/>
</dbReference>
<keyword evidence="4" id="KW-1185">Reference proteome</keyword>
<keyword evidence="1" id="KW-1133">Transmembrane helix</keyword>
<keyword evidence="1" id="KW-0812">Transmembrane</keyword>
<evidence type="ECO:0000256" key="1">
    <source>
        <dbReference type="SAM" id="Phobius"/>
    </source>
</evidence>